<dbReference type="PANTHER" id="PTHR31272:SF4">
    <property type="entry name" value="CYTOCHROME C-TYPE BIOGENESIS PROTEIN HI_1454-RELATED"/>
    <property type="match status" value="1"/>
</dbReference>
<feature type="domain" description="Urease accessory protein UreH-like transmembrane" evidence="2">
    <location>
        <begin position="26"/>
        <end position="234"/>
    </location>
</feature>
<feature type="transmembrane region" description="Helical" evidence="1">
    <location>
        <begin position="22"/>
        <end position="41"/>
    </location>
</feature>
<feature type="transmembrane region" description="Helical" evidence="1">
    <location>
        <begin position="103"/>
        <end position="121"/>
    </location>
</feature>
<sequence>MHLINWLNKMDFLDTLAHTKELPALAAFALGLLTAISPCPLTTNITATAYIAKSIEGPKATLWAGLAYTLGRSLVYLLILLVLGFGASQFELALFLQTKGERFLGPILLLLGLFMLGWIPLPKLGQAGLGQWGQKLGFKGYTGAFGLGILFALAFCPYSGALFFGALVPLALQEGTQAWLMGLLFSIGTALPVLFFAYLLAFSAHKMSRYFKQIQTLERYVRKLTGLLFLAAGLYFSYIFFFA</sequence>
<dbReference type="HOGENOM" id="CLU_087516_1_0_10"/>
<dbReference type="EMBL" id="JH719942">
    <property type="protein sequence ID" value="EJF53726.1"/>
    <property type="molecule type" value="Genomic_DNA"/>
</dbReference>
<evidence type="ECO:0000259" key="2">
    <source>
        <dbReference type="Pfam" id="PF13386"/>
    </source>
</evidence>
<keyword evidence="1" id="KW-1133">Transmembrane helix</keyword>
<dbReference type="InterPro" id="IPR051790">
    <property type="entry name" value="Cytochrome_c-biogenesis_DsbD"/>
</dbReference>
<evidence type="ECO:0000313" key="3">
    <source>
        <dbReference type="EMBL" id="EJF53726.1"/>
    </source>
</evidence>
<feature type="transmembrane region" description="Helical" evidence="1">
    <location>
        <begin position="62"/>
        <end position="83"/>
    </location>
</feature>
<protein>
    <submittedName>
        <fullName evidence="3">Thiol:disulfide interchange protein</fullName>
    </submittedName>
</protein>
<dbReference type="InterPro" id="IPR039447">
    <property type="entry name" value="UreH-like_TM_dom"/>
</dbReference>
<keyword evidence="1" id="KW-0812">Transmembrane</keyword>
<evidence type="ECO:0000313" key="4">
    <source>
        <dbReference type="Proteomes" id="UP000005113"/>
    </source>
</evidence>
<dbReference type="Pfam" id="PF13386">
    <property type="entry name" value="DsbD_2"/>
    <property type="match status" value="1"/>
</dbReference>
<dbReference type="AlphaFoldDB" id="J0XXC7"/>
<keyword evidence="1" id="KW-0472">Membrane</keyword>
<proteinExistence type="predicted"/>
<reference evidence="4" key="1">
    <citation type="journal article" date="2012" name="Stand. Genomic Sci.">
        <title>Permanent draft genome sequence of the gliding predator Saprospira grandis strain Sa g1 (= HR1).</title>
        <authorList>
            <person name="Mavromatis K."/>
            <person name="Chertkov O."/>
            <person name="Lapidus A."/>
            <person name="Nolan M."/>
            <person name="Lucas S."/>
            <person name="Tice H."/>
            <person name="Del Rio T.G."/>
            <person name="Cheng J.F."/>
            <person name="Han C."/>
            <person name="Tapia R."/>
            <person name="Bruce D."/>
            <person name="Goodwin L.A."/>
            <person name="Pitluck S."/>
            <person name="Huntemann M."/>
            <person name="Liolios K."/>
            <person name="Pagani I."/>
            <person name="Ivanova N."/>
            <person name="Mikhailova N."/>
            <person name="Pati A."/>
            <person name="Chen A."/>
            <person name="Palaniappan K."/>
            <person name="Land M."/>
            <person name="Brambilla E.M."/>
            <person name="Rohde M."/>
            <person name="Spring S."/>
            <person name="Goker M."/>
            <person name="Detter J.C."/>
            <person name="Bristow J."/>
            <person name="Eisen J.A."/>
            <person name="Markowitz V."/>
            <person name="Hugenholtz P."/>
            <person name="Kyrpides N.C."/>
            <person name="Klenk H.P."/>
            <person name="Woyke T."/>
        </authorList>
    </citation>
    <scope>NUCLEOTIDE SEQUENCE [LARGE SCALE GENOMIC DNA]</scope>
    <source>
        <strain evidence="4">DSM 2844</strain>
    </source>
</reference>
<feature type="transmembrane region" description="Helical" evidence="1">
    <location>
        <begin position="178"/>
        <end position="203"/>
    </location>
</feature>
<feature type="transmembrane region" description="Helical" evidence="1">
    <location>
        <begin position="224"/>
        <end position="242"/>
    </location>
</feature>
<gene>
    <name evidence="3" type="ORF">SapgrDRAFT_2038</name>
</gene>
<feature type="transmembrane region" description="Helical" evidence="1">
    <location>
        <begin position="142"/>
        <end position="172"/>
    </location>
</feature>
<evidence type="ECO:0000256" key="1">
    <source>
        <dbReference type="SAM" id="Phobius"/>
    </source>
</evidence>
<dbReference type="PANTHER" id="PTHR31272">
    <property type="entry name" value="CYTOCHROME C-TYPE BIOGENESIS PROTEIN HI_1454-RELATED"/>
    <property type="match status" value="1"/>
</dbReference>
<organism evidence="3 4">
    <name type="scientific">Saprospira grandis DSM 2844</name>
    <dbReference type="NCBI Taxonomy" id="694433"/>
    <lineage>
        <taxon>Bacteria</taxon>
        <taxon>Pseudomonadati</taxon>
        <taxon>Bacteroidota</taxon>
        <taxon>Saprospiria</taxon>
        <taxon>Saprospirales</taxon>
        <taxon>Saprospiraceae</taxon>
        <taxon>Saprospira</taxon>
    </lineage>
</organism>
<accession>J0XXC7</accession>
<dbReference type="Proteomes" id="UP000005113">
    <property type="component" value="Unassembled WGS sequence"/>
</dbReference>
<name>J0XXC7_9BACT</name>
<dbReference type="NCBIfam" id="NF040495">
    <property type="entry name" value="tranport_ArsG"/>
    <property type="match status" value="1"/>
</dbReference>
<dbReference type="RefSeq" id="WP_002659406.1">
    <property type="nucleotide sequence ID" value="NZ_JH719942.1"/>
</dbReference>